<sequence length="192" mass="22007">MKEGELRIQNTSLSEEVDFYKRRCDGMKKDIASLEKEKEVLGERGRKAEEKIGALSEELKRTGMCEKERYADLEREKQELALAKSRGERDAETWKKRFKEMVARVYQLGEEHLEIKQMWKQLVGILELKPEGFRNEKSLVEGAFRHDSKMSRAKSGANNGNEVGLSSSRSKEMSCDNEETPTSAKAVHIYSG</sequence>
<feature type="compositionally biased region" description="Polar residues" evidence="2">
    <location>
        <begin position="156"/>
        <end position="168"/>
    </location>
</feature>
<evidence type="ECO:0000313" key="4">
    <source>
        <dbReference type="Proteomes" id="UP001417504"/>
    </source>
</evidence>
<evidence type="ECO:0000256" key="1">
    <source>
        <dbReference type="SAM" id="Coils"/>
    </source>
</evidence>
<proteinExistence type="predicted"/>
<dbReference type="EMBL" id="JBBNAE010000002">
    <property type="protein sequence ID" value="KAK9145345.1"/>
    <property type="molecule type" value="Genomic_DNA"/>
</dbReference>
<evidence type="ECO:0000313" key="3">
    <source>
        <dbReference type="EMBL" id="KAK9145345.1"/>
    </source>
</evidence>
<keyword evidence="1" id="KW-0175">Coiled coil</keyword>
<gene>
    <name evidence="3" type="ORF">Sjap_005248</name>
</gene>
<accession>A0AAP0PKZ0</accession>
<evidence type="ECO:0000256" key="2">
    <source>
        <dbReference type="SAM" id="MobiDB-lite"/>
    </source>
</evidence>
<name>A0AAP0PKZ0_9MAGN</name>
<reference evidence="3 4" key="1">
    <citation type="submission" date="2024-01" db="EMBL/GenBank/DDBJ databases">
        <title>Genome assemblies of Stephania.</title>
        <authorList>
            <person name="Yang L."/>
        </authorList>
    </citation>
    <scope>NUCLEOTIDE SEQUENCE [LARGE SCALE GENOMIC DNA]</scope>
    <source>
        <strain evidence="3">QJT</strain>
        <tissue evidence="3">Leaf</tissue>
    </source>
</reference>
<organism evidence="3 4">
    <name type="scientific">Stephania japonica</name>
    <dbReference type="NCBI Taxonomy" id="461633"/>
    <lineage>
        <taxon>Eukaryota</taxon>
        <taxon>Viridiplantae</taxon>
        <taxon>Streptophyta</taxon>
        <taxon>Embryophyta</taxon>
        <taxon>Tracheophyta</taxon>
        <taxon>Spermatophyta</taxon>
        <taxon>Magnoliopsida</taxon>
        <taxon>Ranunculales</taxon>
        <taxon>Menispermaceae</taxon>
        <taxon>Menispermoideae</taxon>
        <taxon>Cissampelideae</taxon>
        <taxon>Stephania</taxon>
    </lineage>
</organism>
<protein>
    <submittedName>
        <fullName evidence="3">Uncharacterized protein</fullName>
    </submittedName>
</protein>
<dbReference type="AlphaFoldDB" id="A0AAP0PKZ0"/>
<comment type="caution">
    <text evidence="3">The sequence shown here is derived from an EMBL/GenBank/DDBJ whole genome shotgun (WGS) entry which is preliminary data.</text>
</comment>
<feature type="coiled-coil region" evidence="1">
    <location>
        <begin position="17"/>
        <end position="90"/>
    </location>
</feature>
<feature type="region of interest" description="Disordered" evidence="2">
    <location>
        <begin position="145"/>
        <end position="192"/>
    </location>
</feature>
<dbReference type="Proteomes" id="UP001417504">
    <property type="component" value="Unassembled WGS sequence"/>
</dbReference>
<keyword evidence="4" id="KW-1185">Reference proteome</keyword>